<sequence length="328" mass="38944">MPRVFNQKIKILYLMRIFLEQTDEEHPMSVKELIAYLNSLGISAERKTVYDDIETLRNFGMDILNRREHPAGFYLASREFELPELRLLVDAVQSSRCITNGKSRQLIRKLESLASVYESRQLRRQGFAENRIRTINENVYYSIDMIQRALTEDRQISFQYCEWTVEKKLRPENEGERYSVSPWGLVWQNEEYYLITYDEKCGRVKQYQVDKLQQIRIEKEVRRGREFFENYDIGELTSRTFGMFGGREVTICLEAHNRLVGVVLDRFGRDIMIHRKDPEHFKTLVRVNISDQFFGWIASLGPDAVIASPDEVRDKYREFLEKSLSNYK</sequence>
<comment type="caution">
    <text evidence="4">The sequence shown here is derived from an EMBL/GenBank/DDBJ whole genome shotgun (WGS) entry which is preliminary data.</text>
</comment>
<dbReference type="InterPro" id="IPR031655">
    <property type="entry name" value="FokI_D3"/>
</dbReference>
<proteinExistence type="predicted"/>
<evidence type="ECO:0000259" key="3">
    <source>
        <dbReference type="Pfam" id="PF25583"/>
    </source>
</evidence>
<evidence type="ECO:0000313" key="5">
    <source>
        <dbReference type="Proteomes" id="UP000253208"/>
    </source>
</evidence>
<feature type="domain" description="WCX" evidence="3">
    <location>
        <begin position="276"/>
        <end position="322"/>
    </location>
</feature>
<dbReference type="SUPFAM" id="SSF46785">
    <property type="entry name" value="Winged helix' DNA-binding domain"/>
    <property type="match status" value="1"/>
</dbReference>
<dbReference type="Proteomes" id="UP000253208">
    <property type="component" value="Unassembled WGS sequence"/>
</dbReference>
<dbReference type="InterPro" id="IPR051534">
    <property type="entry name" value="CBASS_pafABC_assoc_protein"/>
</dbReference>
<dbReference type="InterPro" id="IPR036390">
    <property type="entry name" value="WH_DNA-bd_sf"/>
</dbReference>
<organism evidence="4 5">
    <name type="scientific">Blautia obeum</name>
    <dbReference type="NCBI Taxonomy" id="40520"/>
    <lineage>
        <taxon>Bacteria</taxon>
        <taxon>Bacillati</taxon>
        <taxon>Bacillota</taxon>
        <taxon>Clostridia</taxon>
        <taxon>Lachnospirales</taxon>
        <taxon>Lachnospiraceae</taxon>
        <taxon>Blautia</taxon>
    </lineage>
</organism>
<feature type="domain" description="WYL" evidence="1">
    <location>
        <begin position="144"/>
        <end position="217"/>
    </location>
</feature>
<dbReference type="PANTHER" id="PTHR34580">
    <property type="match status" value="1"/>
</dbReference>
<evidence type="ECO:0000259" key="1">
    <source>
        <dbReference type="Pfam" id="PF13280"/>
    </source>
</evidence>
<dbReference type="Pfam" id="PF13280">
    <property type="entry name" value="WYL"/>
    <property type="match status" value="1"/>
</dbReference>
<dbReference type="RefSeq" id="WP_015525576.1">
    <property type="nucleotide sequence ID" value="NZ_PSQG01000002.1"/>
</dbReference>
<protein>
    <submittedName>
        <fullName evidence="4">WYL domain-containing protein</fullName>
    </submittedName>
</protein>
<accession>A0A367G6F3</accession>
<dbReference type="AlphaFoldDB" id="A0A367G6F3"/>
<dbReference type="PANTHER" id="PTHR34580:SF1">
    <property type="entry name" value="PROTEIN PAFC"/>
    <property type="match status" value="1"/>
</dbReference>
<reference evidence="4 5" key="1">
    <citation type="submission" date="2018-02" db="EMBL/GenBank/DDBJ databases">
        <title>Complete genome sequencing of Faecalibacterium prausnitzii strains isolated from the human gut.</title>
        <authorList>
            <person name="Fitzgerald B.C."/>
            <person name="Shkoporov A.N."/>
            <person name="Ross P.R."/>
            <person name="Hill C."/>
        </authorList>
    </citation>
    <scope>NUCLEOTIDE SEQUENCE [LARGE SCALE GENOMIC DNA]</scope>
    <source>
        <strain evidence="4 5">APC942/31-1</strain>
    </source>
</reference>
<dbReference type="InterPro" id="IPR057727">
    <property type="entry name" value="WCX_dom"/>
</dbReference>
<name>A0A367G6F3_9FIRM</name>
<dbReference type="Pfam" id="PF25583">
    <property type="entry name" value="WCX"/>
    <property type="match status" value="1"/>
</dbReference>
<dbReference type="Pfam" id="PF16902">
    <property type="entry name" value="FokI_D3"/>
    <property type="match status" value="1"/>
</dbReference>
<dbReference type="EMBL" id="PSQG01000002">
    <property type="protein sequence ID" value="RCH46068.1"/>
    <property type="molecule type" value="Genomic_DNA"/>
</dbReference>
<evidence type="ECO:0000313" key="4">
    <source>
        <dbReference type="EMBL" id="RCH46068.1"/>
    </source>
</evidence>
<dbReference type="PROSITE" id="PS52050">
    <property type="entry name" value="WYL"/>
    <property type="match status" value="1"/>
</dbReference>
<evidence type="ECO:0000259" key="2">
    <source>
        <dbReference type="Pfam" id="PF16902"/>
    </source>
</evidence>
<feature type="domain" description="FokI D3" evidence="2">
    <location>
        <begin position="25"/>
        <end position="65"/>
    </location>
</feature>
<dbReference type="InterPro" id="IPR026881">
    <property type="entry name" value="WYL_dom"/>
</dbReference>
<gene>
    <name evidence="4" type="ORF">C4886_01505</name>
</gene>